<protein>
    <submittedName>
        <fullName evidence="2">Uncharacterized protein</fullName>
    </submittedName>
</protein>
<reference evidence="2 3" key="1">
    <citation type="journal article" date="2020" name="Biotechnol. Biofuels">
        <title>New insights from the biogas microbiome by comprehensive genome-resolved metagenomics of nearly 1600 species originating from multiple anaerobic digesters.</title>
        <authorList>
            <person name="Campanaro S."/>
            <person name="Treu L."/>
            <person name="Rodriguez-R L.M."/>
            <person name="Kovalovszki A."/>
            <person name="Ziels R.M."/>
            <person name="Maus I."/>
            <person name="Zhu X."/>
            <person name="Kougias P.G."/>
            <person name="Basile A."/>
            <person name="Luo G."/>
            <person name="Schluter A."/>
            <person name="Konstantinidis K.T."/>
            <person name="Angelidaki I."/>
        </authorList>
    </citation>
    <scope>NUCLEOTIDE SEQUENCE [LARGE SCALE GENOMIC DNA]</scope>
    <source>
        <strain evidence="2">AS06rmzACSIP_421</strain>
    </source>
</reference>
<gene>
    <name evidence="2" type="ORF">GX618_03785</name>
</gene>
<feature type="signal peptide" evidence="1">
    <location>
        <begin position="1"/>
        <end position="21"/>
    </location>
</feature>
<proteinExistence type="predicted"/>
<feature type="chain" id="PRO_5032370675" evidence="1">
    <location>
        <begin position="22"/>
        <end position="68"/>
    </location>
</feature>
<dbReference type="EMBL" id="JAAZAL010000137">
    <property type="protein sequence ID" value="NLE31362.1"/>
    <property type="molecule type" value="Genomic_DNA"/>
</dbReference>
<dbReference type="Proteomes" id="UP000554004">
    <property type="component" value="Unassembled WGS sequence"/>
</dbReference>
<organism evidence="2 3">
    <name type="scientific">Candidatus Dojkabacteria bacterium</name>
    <dbReference type="NCBI Taxonomy" id="2099670"/>
    <lineage>
        <taxon>Bacteria</taxon>
        <taxon>Candidatus Dojkabacteria</taxon>
    </lineage>
</organism>
<accession>A0A847EUF2</accession>
<comment type="caution">
    <text evidence="2">The sequence shown here is derived from an EMBL/GenBank/DDBJ whole genome shotgun (WGS) entry which is preliminary data.</text>
</comment>
<evidence type="ECO:0000313" key="2">
    <source>
        <dbReference type="EMBL" id="NLE31362.1"/>
    </source>
</evidence>
<evidence type="ECO:0000256" key="1">
    <source>
        <dbReference type="SAM" id="SignalP"/>
    </source>
</evidence>
<dbReference type="AlphaFoldDB" id="A0A847EUF2"/>
<sequence length="68" mass="7762">MRRKILAMVFVAAMTMGLAKTAGSNDWKCVTWEDECFGYALICGDGEGTELIIQQQRMLEEWYDIYGC</sequence>
<evidence type="ECO:0000313" key="3">
    <source>
        <dbReference type="Proteomes" id="UP000554004"/>
    </source>
</evidence>
<keyword evidence="1" id="KW-0732">Signal</keyword>
<name>A0A847EUF2_9BACT</name>